<proteinExistence type="predicted"/>
<gene>
    <name evidence="2" type="ORF">GTA08_BOTSDO05627</name>
</gene>
<evidence type="ECO:0000256" key="1">
    <source>
        <dbReference type="SAM" id="MobiDB-lite"/>
    </source>
</evidence>
<organism evidence="2 3">
    <name type="scientific">Botryosphaeria dothidea</name>
    <dbReference type="NCBI Taxonomy" id="55169"/>
    <lineage>
        <taxon>Eukaryota</taxon>
        <taxon>Fungi</taxon>
        <taxon>Dikarya</taxon>
        <taxon>Ascomycota</taxon>
        <taxon>Pezizomycotina</taxon>
        <taxon>Dothideomycetes</taxon>
        <taxon>Dothideomycetes incertae sedis</taxon>
        <taxon>Botryosphaeriales</taxon>
        <taxon>Botryosphaeriaceae</taxon>
        <taxon>Botryosphaeria</taxon>
    </lineage>
</organism>
<feature type="region of interest" description="Disordered" evidence="1">
    <location>
        <begin position="1"/>
        <end position="214"/>
    </location>
</feature>
<evidence type="ECO:0000313" key="3">
    <source>
        <dbReference type="Proteomes" id="UP000572817"/>
    </source>
</evidence>
<feature type="region of interest" description="Disordered" evidence="1">
    <location>
        <begin position="756"/>
        <end position="789"/>
    </location>
</feature>
<feature type="compositionally biased region" description="Low complexity" evidence="1">
    <location>
        <begin position="184"/>
        <end position="201"/>
    </location>
</feature>
<reference evidence="2" key="1">
    <citation type="submission" date="2020-04" db="EMBL/GenBank/DDBJ databases">
        <title>Genome Assembly and Annotation of Botryosphaeria dothidea sdau 11-99, a Latent Pathogen of Apple Fruit Ring Rot in China.</title>
        <authorList>
            <person name="Yu C."/>
            <person name="Diao Y."/>
            <person name="Lu Q."/>
            <person name="Zhao J."/>
            <person name="Cui S."/>
            <person name="Peng C."/>
            <person name="He B."/>
            <person name="Liu H."/>
        </authorList>
    </citation>
    <scope>NUCLEOTIDE SEQUENCE [LARGE SCALE GENOMIC DNA]</scope>
    <source>
        <strain evidence="2">Sdau11-99</strain>
    </source>
</reference>
<evidence type="ECO:0000313" key="2">
    <source>
        <dbReference type="EMBL" id="KAF4306345.1"/>
    </source>
</evidence>
<comment type="caution">
    <text evidence="2">The sequence shown here is derived from an EMBL/GenBank/DDBJ whole genome shotgun (WGS) entry which is preliminary data.</text>
</comment>
<feature type="compositionally biased region" description="Polar residues" evidence="1">
    <location>
        <begin position="347"/>
        <end position="357"/>
    </location>
</feature>
<feature type="compositionally biased region" description="Polar residues" evidence="1">
    <location>
        <begin position="47"/>
        <end position="61"/>
    </location>
</feature>
<feature type="compositionally biased region" description="Pro residues" evidence="1">
    <location>
        <begin position="172"/>
        <end position="183"/>
    </location>
</feature>
<dbReference type="AlphaFoldDB" id="A0A8H4IS05"/>
<accession>A0A8H4IS05</accession>
<dbReference type="OrthoDB" id="5329403at2759"/>
<name>A0A8H4IS05_9PEZI</name>
<keyword evidence="3" id="KW-1185">Reference proteome</keyword>
<feature type="region of interest" description="Disordered" evidence="1">
    <location>
        <begin position="347"/>
        <end position="377"/>
    </location>
</feature>
<protein>
    <submittedName>
        <fullName evidence="2">Uncharacterized protein</fullName>
    </submittedName>
</protein>
<sequence length="789" mass="85510">MPPTTADPARSTRAKTQAPAPVLPRIVPAIPLPFARSQKPKKPLSSDHATPKSNDSSNENAPRQAAPADSLQPESAPQPAVAAVDPSIVSHENESPQESAARNDGNIEVEAPADTPRVTPDAVAANPTPAAETGTPSAAREPGPRQDQLQEPDQAASRELQSQAALLASRPQRPPFELPPPFYPSTDRSTPTSTTSTTFTRPQPPSNPAVMHNSRPSANSIVFGGYPDSSSVSPAPPVTNGNLAYPPPPGPYPTSNMMAPPVPFPGHAHHFSEPHTAMMPAPTPIGITAGGSANFAWKRFEQPMPLHMRPGHSTPSPNATNPGFSPIHPGGVYGQSFSPVHVNGVHTLSRSGSQASSPRIPVTDEVPADGLSEDPSRKRFLPSVQNGVAPRKAPVPVFQPAQPHPGTEFGLRDYMRSQFGTRSYADYVLKLHPSGGRTMILNLPVHGIVLGRNRKLTEVISRSHPGHMENGMRVLNVLAEDRFLDGPIFAEALKYLYSEDMLSPRNFLHGLPSFTGNLSDTEGYGSPAQRMRHALAYAAAGFWLEIRCIVGRGLDIATQLLRWDTVETALTFAIDGGLDASWRVEDTTEDSSSDDASSRFDTDLAPTYGSFSTHFLQTINGFLVHNFPEDFELDTSVSQLHDVVRLPSVDEPRPTSRNPRLSQIRFGEVPVDPAGPSQFIVSILSSILLSLPFPVLKALLEDFVLCSRLGKAKAGQLMHSVVEEREGRRRRVFKNPRAQWEKDEGVKQNLIWCERVEPSPQHPSGFRLARSRQDIDTPASSDKSPEQAY</sequence>
<dbReference type="EMBL" id="WWBZ02000033">
    <property type="protein sequence ID" value="KAF4306345.1"/>
    <property type="molecule type" value="Genomic_DNA"/>
</dbReference>
<dbReference type="Proteomes" id="UP000572817">
    <property type="component" value="Unassembled WGS sequence"/>
</dbReference>